<dbReference type="EMBL" id="ML739044">
    <property type="protein sequence ID" value="KAE8355995.1"/>
    <property type="molecule type" value="Genomic_DNA"/>
</dbReference>
<gene>
    <name evidence="2" type="ORF">BDV28DRAFT_127989</name>
</gene>
<keyword evidence="3" id="KW-1185">Reference proteome</keyword>
<organism evidence="2 3">
    <name type="scientific">Aspergillus coremiiformis</name>
    <dbReference type="NCBI Taxonomy" id="138285"/>
    <lineage>
        <taxon>Eukaryota</taxon>
        <taxon>Fungi</taxon>
        <taxon>Dikarya</taxon>
        <taxon>Ascomycota</taxon>
        <taxon>Pezizomycotina</taxon>
        <taxon>Eurotiomycetes</taxon>
        <taxon>Eurotiomycetidae</taxon>
        <taxon>Eurotiales</taxon>
        <taxon>Aspergillaceae</taxon>
        <taxon>Aspergillus</taxon>
        <taxon>Aspergillus subgen. Circumdati</taxon>
    </lineage>
</organism>
<feature type="transmembrane region" description="Helical" evidence="1">
    <location>
        <begin position="12"/>
        <end position="37"/>
    </location>
</feature>
<keyword evidence="1" id="KW-0812">Transmembrane</keyword>
<evidence type="ECO:0000313" key="2">
    <source>
        <dbReference type="EMBL" id="KAE8355995.1"/>
    </source>
</evidence>
<proteinExistence type="predicted"/>
<keyword evidence="1" id="KW-1133">Transmembrane helix</keyword>
<keyword evidence="1" id="KW-0472">Membrane</keyword>
<sequence>MSATILRVVSAVFRFIWLVLLRPLAILVATGAVISVYRAGLSVWKDVLTILSELVILFIA</sequence>
<name>A0A5N6ZEU9_9EURO</name>
<protein>
    <submittedName>
        <fullName evidence="2">Uncharacterized protein</fullName>
    </submittedName>
</protein>
<dbReference type="OrthoDB" id="4462966at2759"/>
<evidence type="ECO:0000313" key="3">
    <source>
        <dbReference type="Proteomes" id="UP000327118"/>
    </source>
</evidence>
<accession>A0A5N6ZEU9</accession>
<dbReference type="Proteomes" id="UP000327118">
    <property type="component" value="Unassembled WGS sequence"/>
</dbReference>
<dbReference type="AlphaFoldDB" id="A0A5N6ZEU9"/>
<evidence type="ECO:0000256" key="1">
    <source>
        <dbReference type="SAM" id="Phobius"/>
    </source>
</evidence>
<reference evidence="3" key="1">
    <citation type="submission" date="2019-04" db="EMBL/GenBank/DDBJ databases">
        <title>Friends and foes A comparative genomics studyof 23 Aspergillus species from section Flavi.</title>
        <authorList>
            <consortium name="DOE Joint Genome Institute"/>
            <person name="Kjaerbolling I."/>
            <person name="Vesth T."/>
            <person name="Frisvad J.C."/>
            <person name="Nybo J.L."/>
            <person name="Theobald S."/>
            <person name="Kildgaard S."/>
            <person name="Isbrandt T."/>
            <person name="Kuo A."/>
            <person name="Sato A."/>
            <person name="Lyhne E.K."/>
            <person name="Kogle M.E."/>
            <person name="Wiebenga A."/>
            <person name="Kun R.S."/>
            <person name="Lubbers R.J."/>
            <person name="Makela M.R."/>
            <person name="Barry K."/>
            <person name="Chovatia M."/>
            <person name="Clum A."/>
            <person name="Daum C."/>
            <person name="Haridas S."/>
            <person name="He G."/>
            <person name="LaButti K."/>
            <person name="Lipzen A."/>
            <person name="Mondo S."/>
            <person name="Riley R."/>
            <person name="Salamov A."/>
            <person name="Simmons B.A."/>
            <person name="Magnuson J.K."/>
            <person name="Henrissat B."/>
            <person name="Mortensen U.H."/>
            <person name="Larsen T.O."/>
            <person name="Devries R.P."/>
            <person name="Grigoriev I.V."/>
            <person name="Machida M."/>
            <person name="Baker S.E."/>
            <person name="Andersen M.R."/>
        </authorList>
    </citation>
    <scope>NUCLEOTIDE SEQUENCE [LARGE SCALE GENOMIC DNA]</scope>
    <source>
        <strain evidence="3">CBS 553.77</strain>
    </source>
</reference>